<evidence type="ECO:0000313" key="12">
    <source>
        <dbReference type="Proteomes" id="UP000324973"/>
    </source>
</evidence>
<dbReference type="AlphaFoldDB" id="A0A5D4XPF1"/>
<gene>
    <name evidence="11" type="ORF">FZO89_05850</name>
</gene>
<dbReference type="Proteomes" id="UP000324973">
    <property type="component" value="Unassembled WGS sequence"/>
</dbReference>
<evidence type="ECO:0000256" key="4">
    <source>
        <dbReference type="ARBA" id="ARBA00022960"/>
    </source>
</evidence>
<evidence type="ECO:0000256" key="1">
    <source>
        <dbReference type="ARBA" id="ARBA00004752"/>
    </source>
</evidence>
<feature type="domain" description="L,D-TPase catalytic" evidence="10">
    <location>
        <begin position="52"/>
        <end position="161"/>
    </location>
</feature>
<accession>A0A5D4XPF1</accession>
<dbReference type="PROSITE" id="PS52029">
    <property type="entry name" value="LD_TPASE"/>
    <property type="match status" value="1"/>
</dbReference>
<keyword evidence="3" id="KW-0808">Transferase</keyword>
<dbReference type="Pfam" id="PF03734">
    <property type="entry name" value="YkuD"/>
    <property type="match status" value="1"/>
</dbReference>
<dbReference type="NCBIfam" id="NF004785">
    <property type="entry name" value="PRK06132.1-2"/>
    <property type="match status" value="1"/>
</dbReference>
<dbReference type="InterPro" id="IPR005490">
    <property type="entry name" value="LD_TPept_cat_dom"/>
</dbReference>
<dbReference type="InterPro" id="IPR050979">
    <property type="entry name" value="LD-transpeptidase"/>
</dbReference>
<dbReference type="InterPro" id="IPR038063">
    <property type="entry name" value="Transpep_catalytic_dom"/>
</dbReference>
<dbReference type="CDD" id="cd16913">
    <property type="entry name" value="YkuD_like"/>
    <property type="match status" value="1"/>
</dbReference>
<evidence type="ECO:0000256" key="7">
    <source>
        <dbReference type="PROSITE-ProRule" id="PRU01373"/>
    </source>
</evidence>
<protein>
    <submittedName>
        <fullName evidence="11">L,D-transpeptidase</fullName>
    </submittedName>
</protein>
<dbReference type="GO" id="GO:0016740">
    <property type="term" value="F:transferase activity"/>
    <property type="evidence" value="ECO:0007669"/>
    <property type="project" value="UniProtKB-KW"/>
</dbReference>
<sequence>MRRTTLCVLFLSALLALLPGPACAADPETRAPGSLAPGEYLWHPEISPHGPIVLVVSLDEQRAYVYRNGLAIGVSTISSGKQGMETPTGVFTILQKSRDHRSNLYNDAPMPYMQRLTWDGIALHGGALPGYPASHGCVRLPLEFARRLFAETRNGDTVVVANAKSGAASLAHPALLAPVDERGAQALPARATAGDTWSEDASPTGPVSVLVSLSDRRVFVLRNGIAIGEAALQVQDGFSIGGTVLMVAGEETVGASATAAADRPRRTWSAHPILGPDADAMAMLQLRLQDRPLRVEEAFSRRLRELLVPGTTVLLTDLPAVRPDPSAPVLQPLLDAEGPELARPGPEPLPGD</sequence>
<keyword evidence="4 7" id="KW-0133">Cell shape</keyword>
<evidence type="ECO:0000256" key="5">
    <source>
        <dbReference type="ARBA" id="ARBA00022984"/>
    </source>
</evidence>
<keyword evidence="9" id="KW-0732">Signal</keyword>
<name>A0A5D4XPF1_9GAMM</name>
<feature type="chain" id="PRO_5022870324" evidence="9">
    <location>
        <begin position="25"/>
        <end position="352"/>
    </location>
</feature>
<evidence type="ECO:0000256" key="6">
    <source>
        <dbReference type="ARBA" id="ARBA00023316"/>
    </source>
</evidence>
<dbReference type="OrthoDB" id="463216at2"/>
<feature type="region of interest" description="Disordered" evidence="8">
    <location>
        <begin position="319"/>
        <end position="352"/>
    </location>
</feature>
<proteinExistence type="inferred from homology"/>
<reference evidence="11 12" key="1">
    <citation type="submission" date="2019-08" db="EMBL/GenBank/DDBJ databases">
        <title>Luteimonas viscosus sp. nov., isolated from soil of a sunflower field.</title>
        <authorList>
            <person name="Jianli Z."/>
            <person name="Ying Z."/>
        </authorList>
    </citation>
    <scope>NUCLEOTIDE SEQUENCE [LARGE SCALE GENOMIC DNA]</scope>
    <source>
        <strain evidence="11 12">XBU10</strain>
    </source>
</reference>
<dbReference type="GO" id="GO:0008360">
    <property type="term" value="P:regulation of cell shape"/>
    <property type="evidence" value="ECO:0007669"/>
    <property type="project" value="UniProtKB-UniRule"/>
</dbReference>
<keyword evidence="12" id="KW-1185">Reference proteome</keyword>
<comment type="caution">
    <text evidence="11">The sequence shown here is derived from an EMBL/GenBank/DDBJ whole genome shotgun (WGS) entry which is preliminary data.</text>
</comment>
<organism evidence="11 12">
    <name type="scientific">Luteimonas viscosa</name>
    <dbReference type="NCBI Taxonomy" id="1132694"/>
    <lineage>
        <taxon>Bacteria</taxon>
        <taxon>Pseudomonadati</taxon>
        <taxon>Pseudomonadota</taxon>
        <taxon>Gammaproteobacteria</taxon>
        <taxon>Lysobacterales</taxon>
        <taxon>Lysobacteraceae</taxon>
        <taxon>Luteimonas</taxon>
    </lineage>
</organism>
<feature type="signal peptide" evidence="9">
    <location>
        <begin position="1"/>
        <end position="24"/>
    </location>
</feature>
<keyword evidence="6 7" id="KW-0961">Cell wall biogenesis/degradation</keyword>
<dbReference type="InterPro" id="IPR016915">
    <property type="entry name" value="UCP029342"/>
</dbReference>
<dbReference type="PIRSF" id="PIRSF029342">
    <property type="entry name" value="UCP029342_ErfK/YbiS/YcfS/YnhG"/>
    <property type="match status" value="1"/>
</dbReference>
<dbReference type="UniPathway" id="UPA00219"/>
<keyword evidence="5 7" id="KW-0573">Peptidoglycan synthesis</keyword>
<evidence type="ECO:0000313" key="11">
    <source>
        <dbReference type="EMBL" id="TYT25813.1"/>
    </source>
</evidence>
<dbReference type="GO" id="GO:0005576">
    <property type="term" value="C:extracellular region"/>
    <property type="evidence" value="ECO:0007669"/>
    <property type="project" value="TreeGrafter"/>
</dbReference>
<dbReference type="GO" id="GO:0071972">
    <property type="term" value="F:peptidoglycan L,D-transpeptidase activity"/>
    <property type="evidence" value="ECO:0007669"/>
    <property type="project" value="TreeGrafter"/>
</dbReference>
<evidence type="ECO:0000256" key="8">
    <source>
        <dbReference type="SAM" id="MobiDB-lite"/>
    </source>
</evidence>
<dbReference type="GO" id="GO:0071555">
    <property type="term" value="P:cell wall organization"/>
    <property type="evidence" value="ECO:0007669"/>
    <property type="project" value="UniProtKB-UniRule"/>
</dbReference>
<feature type="active site" description="Proton donor/acceptor" evidence="7">
    <location>
        <position position="124"/>
    </location>
</feature>
<dbReference type="RefSeq" id="WP_149102363.1">
    <property type="nucleotide sequence ID" value="NZ_VTFT01000001.1"/>
</dbReference>
<evidence type="ECO:0000256" key="9">
    <source>
        <dbReference type="SAM" id="SignalP"/>
    </source>
</evidence>
<evidence type="ECO:0000259" key="10">
    <source>
        <dbReference type="PROSITE" id="PS52029"/>
    </source>
</evidence>
<comment type="pathway">
    <text evidence="1 7">Cell wall biogenesis; peptidoglycan biosynthesis.</text>
</comment>
<dbReference type="Gene3D" id="2.40.440.10">
    <property type="entry name" value="L,D-transpeptidase catalytic domain-like"/>
    <property type="match status" value="1"/>
</dbReference>
<dbReference type="PANTHER" id="PTHR30582:SF2">
    <property type="entry name" value="L,D-TRANSPEPTIDASE YCIB-RELATED"/>
    <property type="match status" value="1"/>
</dbReference>
<dbReference type="EMBL" id="VTFT01000001">
    <property type="protein sequence ID" value="TYT25813.1"/>
    <property type="molecule type" value="Genomic_DNA"/>
</dbReference>
<evidence type="ECO:0000256" key="3">
    <source>
        <dbReference type="ARBA" id="ARBA00022679"/>
    </source>
</evidence>
<comment type="similarity">
    <text evidence="2">Belongs to the YkuD family.</text>
</comment>
<dbReference type="SUPFAM" id="SSF141523">
    <property type="entry name" value="L,D-transpeptidase catalytic domain-like"/>
    <property type="match status" value="1"/>
</dbReference>
<dbReference type="GO" id="GO:0018104">
    <property type="term" value="P:peptidoglycan-protein cross-linking"/>
    <property type="evidence" value="ECO:0007669"/>
    <property type="project" value="TreeGrafter"/>
</dbReference>
<dbReference type="PANTHER" id="PTHR30582">
    <property type="entry name" value="L,D-TRANSPEPTIDASE"/>
    <property type="match status" value="1"/>
</dbReference>
<feature type="active site" description="Nucleophile" evidence="7">
    <location>
        <position position="137"/>
    </location>
</feature>
<evidence type="ECO:0000256" key="2">
    <source>
        <dbReference type="ARBA" id="ARBA00005992"/>
    </source>
</evidence>